<keyword evidence="2" id="KW-1185">Reference proteome</keyword>
<dbReference type="KEGG" id="psl:Psta_3726"/>
<dbReference type="Gene3D" id="3.40.50.1000">
    <property type="entry name" value="HAD superfamily/HAD-like"/>
    <property type="match status" value="1"/>
</dbReference>
<organism evidence="1 2">
    <name type="scientific">Pirellula staleyi (strain ATCC 27377 / DSM 6068 / ICPB 4128)</name>
    <name type="common">Pirella staleyi</name>
    <dbReference type="NCBI Taxonomy" id="530564"/>
    <lineage>
        <taxon>Bacteria</taxon>
        <taxon>Pseudomonadati</taxon>
        <taxon>Planctomycetota</taxon>
        <taxon>Planctomycetia</taxon>
        <taxon>Pirellulales</taxon>
        <taxon>Pirellulaceae</taxon>
        <taxon>Pirellula</taxon>
    </lineage>
</organism>
<dbReference type="InterPro" id="IPR023198">
    <property type="entry name" value="PGP-like_dom2"/>
</dbReference>
<sequence length="198" mass="22207">MVHDPGTFDALIFDCDGTLTDSMPLHYLGWRDTMLRYGIEFGEDRFYSLGGMPSNKIVAMLADEFGVAIDSQAVAHEKEEAFLAYLDQLQPILPIVDIAKNCRGKKPMAVASGGFRDVIQKQLVQIGVLEWFDTLVTAEDTTRHKPEPDVFLEAARRMNTPANRCLVFEDADLGIEAARRAGMAYIDVRAVHMPKRWT</sequence>
<evidence type="ECO:0000313" key="1">
    <source>
        <dbReference type="EMBL" id="ADB18381.1"/>
    </source>
</evidence>
<dbReference type="InterPro" id="IPR023214">
    <property type="entry name" value="HAD_sf"/>
</dbReference>
<dbReference type="AlphaFoldDB" id="D2R016"/>
<dbReference type="InterPro" id="IPR006439">
    <property type="entry name" value="HAD-SF_hydro_IA"/>
</dbReference>
<accession>D2R016</accession>
<dbReference type="SFLD" id="SFLDS00003">
    <property type="entry name" value="Haloacid_Dehalogenase"/>
    <property type="match status" value="1"/>
</dbReference>
<dbReference type="SFLD" id="SFLDG01129">
    <property type="entry name" value="C1.5:_HAD__Beta-PGM__Phosphata"/>
    <property type="match status" value="1"/>
</dbReference>
<dbReference type="SUPFAM" id="SSF56784">
    <property type="entry name" value="HAD-like"/>
    <property type="match status" value="1"/>
</dbReference>
<dbReference type="Proteomes" id="UP000001887">
    <property type="component" value="Chromosome"/>
</dbReference>
<gene>
    <name evidence="1" type="ordered locus">Psta_3726</name>
</gene>
<name>D2R016_PIRSD</name>
<dbReference type="NCBIfam" id="TIGR01509">
    <property type="entry name" value="HAD-SF-IA-v3"/>
    <property type="match status" value="1"/>
</dbReference>
<proteinExistence type="predicted"/>
<dbReference type="STRING" id="530564.Psta_3726"/>
<dbReference type="OrthoDB" id="9797743at2"/>
<dbReference type="InterPro" id="IPR036412">
    <property type="entry name" value="HAD-like_sf"/>
</dbReference>
<dbReference type="PANTHER" id="PTHR43481:SF4">
    <property type="entry name" value="GLYCEROL-1-PHOSPHATE PHOSPHOHYDROLASE 1-RELATED"/>
    <property type="match status" value="1"/>
</dbReference>
<dbReference type="InterPro" id="IPR051806">
    <property type="entry name" value="HAD-like_SPP"/>
</dbReference>
<dbReference type="EMBL" id="CP001848">
    <property type="protein sequence ID" value="ADB18381.1"/>
    <property type="molecule type" value="Genomic_DNA"/>
</dbReference>
<dbReference type="Pfam" id="PF00702">
    <property type="entry name" value="Hydrolase"/>
    <property type="match status" value="1"/>
</dbReference>
<keyword evidence="1" id="KW-0378">Hydrolase</keyword>
<dbReference type="CDD" id="cd07505">
    <property type="entry name" value="HAD_BPGM-like"/>
    <property type="match status" value="1"/>
</dbReference>
<reference evidence="1 2" key="1">
    <citation type="journal article" date="2009" name="Stand. Genomic Sci.">
        <title>Complete genome sequence of Pirellula staleyi type strain (ATCC 27377).</title>
        <authorList>
            <person name="Clum A."/>
            <person name="Tindall B.J."/>
            <person name="Sikorski J."/>
            <person name="Ivanova N."/>
            <person name="Mavrommatis K."/>
            <person name="Lucas S."/>
            <person name="Glavina del Rio T."/>
            <person name="Nolan M."/>
            <person name="Chen F."/>
            <person name="Tice H."/>
            <person name="Pitluck S."/>
            <person name="Cheng J.F."/>
            <person name="Chertkov O."/>
            <person name="Brettin T."/>
            <person name="Han C."/>
            <person name="Detter J.C."/>
            <person name="Kuske C."/>
            <person name="Bruce D."/>
            <person name="Goodwin L."/>
            <person name="Ovchinikova G."/>
            <person name="Pati A."/>
            <person name="Mikhailova N."/>
            <person name="Chen A."/>
            <person name="Palaniappan K."/>
            <person name="Land M."/>
            <person name="Hauser L."/>
            <person name="Chang Y.J."/>
            <person name="Jeffries C.D."/>
            <person name="Chain P."/>
            <person name="Rohde M."/>
            <person name="Goker M."/>
            <person name="Bristow J."/>
            <person name="Eisen J.A."/>
            <person name="Markowitz V."/>
            <person name="Hugenholtz P."/>
            <person name="Kyrpides N.C."/>
            <person name="Klenk H.P."/>
            <person name="Lapidus A."/>
        </authorList>
    </citation>
    <scope>NUCLEOTIDE SEQUENCE [LARGE SCALE GENOMIC DNA]</scope>
    <source>
        <strain evidence="2">ATCC 27377 / DSM 6068 / ICPB 4128</strain>
    </source>
</reference>
<dbReference type="HOGENOM" id="CLU_045011_13_3_0"/>
<dbReference type="PANTHER" id="PTHR43481">
    <property type="entry name" value="FRUCTOSE-1-PHOSPHATE PHOSPHATASE"/>
    <property type="match status" value="1"/>
</dbReference>
<protein>
    <submittedName>
        <fullName evidence="1">HAD-superfamily hydrolase, subfamily IA, variant 3</fullName>
    </submittedName>
</protein>
<evidence type="ECO:0000313" key="2">
    <source>
        <dbReference type="Proteomes" id="UP000001887"/>
    </source>
</evidence>
<dbReference type="eggNOG" id="COG0637">
    <property type="taxonomic scope" value="Bacteria"/>
</dbReference>
<dbReference type="Gene3D" id="1.10.150.240">
    <property type="entry name" value="Putative phosphatase, domain 2"/>
    <property type="match status" value="1"/>
</dbReference>
<dbReference type="GO" id="GO:0050308">
    <property type="term" value="F:sugar-phosphatase activity"/>
    <property type="evidence" value="ECO:0007669"/>
    <property type="project" value="TreeGrafter"/>
</dbReference>